<protein>
    <submittedName>
        <fullName evidence="1">Uncharacterized protein</fullName>
    </submittedName>
</protein>
<reference evidence="1 2" key="1">
    <citation type="submission" date="2017-04" db="EMBL/GenBank/DDBJ databases">
        <title>Accumulation and expression of multiple antibiotic resistance genes in Arcobacter cryaerophilus that thrives in sewage.</title>
        <authorList>
            <person name="Millar J.A."/>
            <person name="Raghavan R."/>
        </authorList>
    </citation>
    <scope>NUCLEOTIDE SEQUENCE [LARGE SCALE GENOMIC DNA]</scope>
    <source>
        <strain evidence="1 2">AZT-1</strain>
    </source>
</reference>
<evidence type="ECO:0000313" key="2">
    <source>
        <dbReference type="Proteomes" id="UP000192599"/>
    </source>
</evidence>
<name>A0A1V9VDF2_9BACT</name>
<dbReference type="Proteomes" id="UP000192599">
    <property type="component" value="Unassembled WGS sequence"/>
</dbReference>
<comment type="caution">
    <text evidence="1">The sequence shown here is derived from an EMBL/GenBank/DDBJ whole genome shotgun (WGS) entry which is preliminary data.</text>
</comment>
<accession>A0A1V9VDF2</accession>
<organism evidence="1 2">
    <name type="scientific">Aliarcobacter cryaerophilus</name>
    <dbReference type="NCBI Taxonomy" id="28198"/>
    <lineage>
        <taxon>Bacteria</taxon>
        <taxon>Pseudomonadati</taxon>
        <taxon>Campylobacterota</taxon>
        <taxon>Epsilonproteobacteria</taxon>
        <taxon>Campylobacterales</taxon>
        <taxon>Arcobacteraceae</taxon>
        <taxon>Aliarcobacter</taxon>
    </lineage>
</organism>
<proteinExistence type="predicted"/>
<dbReference type="EMBL" id="LNTC01000020">
    <property type="protein sequence ID" value="OQR41929.1"/>
    <property type="molecule type" value="Genomic_DNA"/>
</dbReference>
<sequence length="12" mass="1480">MIRNILQTSFKE</sequence>
<gene>
    <name evidence="1" type="ORF">AS859_02830</name>
</gene>
<evidence type="ECO:0000313" key="1">
    <source>
        <dbReference type="EMBL" id="OQR41929.1"/>
    </source>
</evidence>